<protein>
    <submittedName>
        <fullName evidence="2">M28 family peptidase</fullName>
    </submittedName>
</protein>
<organism evidence="2 3">
    <name type="scientific">Clostridium yunnanense</name>
    <dbReference type="NCBI Taxonomy" id="2800325"/>
    <lineage>
        <taxon>Bacteria</taxon>
        <taxon>Bacillati</taxon>
        <taxon>Bacillota</taxon>
        <taxon>Clostridia</taxon>
        <taxon>Eubacteriales</taxon>
        <taxon>Clostridiaceae</taxon>
        <taxon>Clostridium</taxon>
    </lineage>
</organism>
<evidence type="ECO:0000259" key="1">
    <source>
        <dbReference type="Pfam" id="PF04389"/>
    </source>
</evidence>
<comment type="caution">
    <text evidence="2">The sequence shown here is derived from an EMBL/GenBank/DDBJ whole genome shotgun (WGS) entry which is preliminary data.</text>
</comment>
<gene>
    <name evidence="2" type="ORF">JHL18_12165</name>
</gene>
<evidence type="ECO:0000313" key="2">
    <source>
        <dbReference type="EMBL" id="MBK1811382.1"/>
    </source>
</evidence>
<name>A0ABS1EPW2_9CLOT</name>
<evidence type="ECO:0000313" key="3">
    <source>
        <dbReference type="Proteomes" id="UP000596739"/>
    </source>
</evidence>
<dbReference type="SUPFAM" id="SSF53187">
    <property type="entry name" value="Zn-dependent exopeptidases"/>
    <property type="match status" value="1"/>
</dbReference>
<dbReference type="RefSeq" id="WP_200269530.1">
    <property type="nucleotide sequence ID" value="NZ_JAENHN010000037.1"/>
</dbReference>
<dbReference type="EMBL" id="JAENHN010000037">
    <property type="protein sequence ID" value="MBK1811382.1"/>
    <property type="molecule type" value="Genomic_DNA"/>
</dbReference>
<dbReference type="InterPro" id="IPR007484">
    <property type="entry name" value="Peptidase_M28"/>
</dbReference>
<keyword evidence="3" id="KW-1185">Reference proteome</keyword>
<reference evidence="3" key="1">
    <citation type="submission" date="2021-01" db="EMBL/GenBank/DDBJ databases">
        <title>Genome public.</title>
        <authorList>
            <person name="Liu C."/>
            <person name="Sun Q."/>
        </authorList>
    </citation>
    <scope>NUCLEOTIDE SEQUENCE [LARGE SCALE GENOMIC DNA]</scope>
    <source>
        <strain evidence="3">YIM B02505</strain>
    </source>
</reference>
<feature type="domain" description="Peptidase M28" evidence="1">
    <location>
        <begin position="106"/>
        <end position="312"/>
    </location>
</feature>
<accession>A0ABS1EPW2</accession>
<proteinExistence type="predicted"/>
<dbReference type="Proteomes" id="UP000596739">
    <property type="component" value="Unassembled WGS sequence"/>
</dbReference>
<sequence length="318" mass="35823">MKRKINWVVVLVLLLFALASTTYGWKSSPKVIVNGDENVAETLKDNVNVFCKDIGPRDYNNYDNLEKSKQYIISKFKTMGYNIGIQDYQIGDKTFSNIIATKDCLNKNKDSKTVIIGAHYDSALGSADGGASGISALITLADLYKNTNSYHNVRFVAFVNGEKVFAKTDQMGSKIYADYIKQQNENIEGVIVLDSIGYYSDKPLSQRYPFIGPSMPNKANFLTVVGNSNSKDLARNVTNYFNDSSGLPVKNINQDFLIGYGIKDSYSFSENGFKTVLFTDTSIYRFEHINREDDTVQAIDFKYMSEIVKNLKEYLISY</sequence>
<dbReference type="InterPro" id="IPR045175">
    <property type="entry name" value="M28_fam"/>
</dbReference>
<dbReference type="PANTHER" id="PTHR12147:SF26">
    <property type="entry name" value="PEPTIDASE M28 DOMAIN-CONTAINING PROTEIN"/>
    <property type="match status" value="1"/>
</dbReference>
<dbReference type="Pfam" id="PF04389">
    <property type="entry name" value="Peptidase_M28"/>
    <property type="match status" value="1"/>
</dbReference>
<dbReference type="Gene3D" id="3.40.630.10">
    <property type="entry name" value="Zn peptidases"/>
    <property type="match status" value="1"/>
</dbReference>
<dbReference type="PANTHER" id="PTHR12147">
    <property type="entry name" value="METALLOPEPTIDASE M28 FAMILY MEMBER"/>
    <property type="match status" value="1"/>
</dbReference>